<comment type="caution">
    <text evidence="2">The sequence shown here is derived from an EMBL/GenBank/DDBJ whole genome shotgun (WGS) entry which is preliminary data.</text>
</comment>
<dbReference type="OrthoDB" id="8453645at2"/>
<dbReference type="AlphaFoldDB" id="A0A418VYD6"/>
<dbReference type="Proteomes" id="UP000283458">
    <property type="component" value="Unassembled WGS sequence"/>
</dbReference>
<dbReference type="RefSeq" id="WP_119832236.1">
    <property type="nucleotide sequence ID" value="NZ_QYUL01000002.1"/>
</dbReference>
<feature type="transmembrane region" description="Helical" evidence="1">
    <location>
        <begin position="101"/>
        <end position="119"/>
    </location>
</feature>
<proteinExistence type="predicted"/>
<feature type="transmembrane region" description="Helical" evidence="1">
    <location>
        <begin position="53"/>
        <end position="70"/>
    </location>
</feature>
<feature type="transmembrane region" description="Helical" evidence="1">
    <location>
        <begin position="210"/>
        <end position="230"/>
    </location>
</feature>
<organism evidence="2 3">
    <name type="scientific">Azospirillum cavernae</name>
    <dbReference type="NCBI Taxonomy" id="2320860"/>
    <lineage>
        <taxon>Bacteria</taxon>
        <taxon>Pseudomonadati</taxon>
        <taxon>Pseudomonadota</taxon>
        <taxon>Alphaproteobacteria</taxon>
        <taxon>Rhodospirillales</taxon>
        <taxon>Azospirillaceae</taxon>
        <taxon>Azospirillum</taxon>
    </lineage>
</organism>
<accession>A0A418VYD6</accession>
<protein>
    <submittedName>
        <fullName evidence="2">Uncharacterized protein</fullName>
    </submittedName>
</protein>
<evidence type="ECO:0000313" key="2">
    <source>
        <dbReference type="EMBL" id="RJF82156.1"/>
    </source>
</evidence>
<feature type="transmembrane region" description="Helical" evidence="1">
    <location>
        <begin position="125"/>
        <end position="145"/>
    </location>
</feature>
<name>A0A418VYD6_9PROT</name>
<keyword evidence="1" id="KW-0472">Membrane</keyword>
<keyword evidence="3" id="KW-1185">Reference proteome</keyword>
<evidence type="ECO:0000256" key="1">
    <source>
        <dbReference type="SAM" id="Phobius"/>
    </source>
</evidence>
<reference evidence="2 3" key="1">
    <citation type="submission" date="2018-09" db="EMBL/GenBank/DDBJ databases">
        <authorList>
            <person name="Zhu H."/>
        </authorList>
    </citation>
    <scope>NUCLEOTIDE SEQUENCE [LARGE SCALE GENOMIC DNA]</scope>
    <source>
        <strain evidence="2 3">K2W22B-5</strain>
    </source>
</reference>
<sequence>MARRVADVGLALLLGLLVGRPSGAWAQGAAAAPSSTVTAPSAVTAVVNADLKLPVILAALVGGLFILAFFRRFGRDSVTVYPDVPQPKGYVAPYSLSRFQLLWWSGVVTASYTWLLPITGSMDTISTGAMALMGIVGGTSVLSATQDNRPSTGPKDDAADRDKHRANYLAAAAATPPDTAAMALSLAELYPTSKGVLHDLLTDVHGYNIARFQLLMWTLVLGVSFLYEVVHDHAMPELSTNLLALTGISNGTYFGFKMQEKQVTPAADPATNPTTPAAT</sequence>
<gene>
    <name evidence="2" type="ORF">D3877_19035</name>
</gene>
<dbReference type="EMBL" id="QYUL01000002">
    <property type="protein sequence ID" value="RJF82156.1"/>
    <property type="molecule type" value="Genomic_DNA"/>
</dbReference>
<keyword evidence="1" id="KW-0812">Transmembrane</keyword>
<keyword evidence="1" id="KW-1133">Transmembrane helix</keyword>
<evidence type="ECO:0000313" key="3">
    <source>
        <dbReference type="Proteomes" id="UP000283458"/>
    </source>
</evidence>